<dbReference type="UniPathway" id="UPA00109">
    <property type="reaction ID" value="UER00188"/>
</dbReference>
<comment type="subunit">
    <text evidence="5">Homotetramer.</text>
</comment>
<dbReference type="RefSeq" id="WP_090845032.1">
    <property type="nucleotide sequence ID" value="NZ_DBFONV010000057.1"/>
</dbReference>
<dbReference type="EMBL" id="FMZL01000002">
    <property type="protein sequence ID" value="SDC06087.1"/>
    <property type="molecule type" value="Genomic_DNA"/>
</dbReference>
<comment type="catalytic activity">
    <reaction evidence="16">
        <text>pyruvate + ATP = phosphoenolpyruvate + ADP + H(+)</text>
        <dbReference type="Rhea" id="RHEA:18157"/>
        <dbReference type="ChEBI" id="CHEBI:15361"/>
        <dbReference type="ChEBI" id="CHEBI:15378"/>
        <dbReference type="ChEBI" id="CHEBI:30616"/>
        <dbReference type="ChEBI" id="CHEBI:58702"/>
        <dbReference type="ChEBI" id="CHEBI:456216"/>
        <dbReference type="EC" id="2.7.1.40"/>
    </reaction>
</comment>
<evidence type="ECO:0000256" key="9">
    <source>
        <dbReference type="ARBA" id="ARBA00022741"/>
    </source>
</evidence>
<dbReference type="Proteomes" id="UP000198528">
    <property type="component" value="Unassembled WGS sequence"/>
</dbReference>
<dbReference type="PANTHER" id="PTHR11817">
    <property type="entry name" value="PYRUVATE KINASE"/>
    <property type="match status" value="1"/>
</dbReference>
<dbReference type="AlphaFoldDB" id="A0A1H1KUS9"/>
<reference evidence="21 22" key="1">
    <citation type="submission" date="2016-10" db="EMBL/GenBank/DDBJ databases">
        <authorList>
            <person name="Varghese N."/>
            <person name="Submissions S."/>
        </authorList>
    </citation>
    <scope>NUCLEOTIDE SEQUENCE [LARGE SCALE GENOMIC DNA]</scope>
    <source>
        <strain evidence="21">DSM 22619</strain>
        <strain evidence="22">DSM 22620</strain>
    </source>
</reference>
<evidence type="ECO:0000313" key="22">
    <source>
        <dbReference type="Proteomes" id="UP000199480"/>
    </source>
</evidence>
<dbReference type="GeneID" id="78499737"/>
<sequence length="483" mass="52327">MSTKRTKIVCTMGPATESDEVLRELIKNGMNVARFNFSHGSHAYHRQNIERVRSISEELGIPVAIMLDTKGPEVRTGLLEGGQKVTVNTGDKIVVTAQPTTEDWHGNAGHISLDYLNLPKEVEKGSIILIDDGLVGLEVDHVEGNDMHCVVTNGGEIGEKKGVNVPNVEIGLPSVTEQDIADIMFGCELGIDAIAASFIRNAQAVDEIRKLCADNGLRNVYIFPKIESALGVKNFDEILAASDGCMVARGDLGVEIPAQEVPHIQKIIIKKCAQSYKPVITATQMLDSMIRNPRPTRAEVNDVANAIYDGTDCVMLSGETAAGKYPVEAVKMMASICRETEKYLPERREYHDRGGMRNVNSAIGLAAAEVAERVNAKCIICPTHSGRTSRLISNFRPRIPIVAMSPSNHAIRKTCFQWGVDAYKTTEQGSLSATCYNALTVAKENGVVDTGDLVVVTAGDPQTSPSQGDYITSTNMAMVSQIQ</sequence>
<evidence type="ECO:0000256" key="8">
    <source>
        <dbReference type="ARBA" id="ARBA00022723"/>
    </source>
</evidence>
<dbReference type="EC" id="2.7.1.40" evidence="6 15"/>
<evidence type="ECO:0000256" key="2">
    <source>
        <dbReference type="ARBA" id="ARBA00001958"/>
    </source>
</evidence>
<comment type="pathway">
    <text evidence="3 16">Carbohydrate degradation; glycolysis; pyruvate from D-glyceraldehyde 3-phosphate: step 5/5.</text>
</comment>
<organism evidence="20 22">
    <name type="scientific">Parafannyhessea umbonata</name>
    <dbReference type="NCBI Taxonomy" id="604330"/>
    <lineage>
        <taxon>Bacteria</taxon>
        <taxon>Bacillati</taxon>
        <taxon>Actinomycetota</taxon>
        <taxon>Coriobacteriia</taxon>
        <taxon>Coriobacteriales</taxon>
        <taxon>Atopobiaceae</taxon>
        <taxon>Parafannyhessea</taxon>
    </lineage>
</organism>
<dbReference type="Gene3D" id="3.40.1380.20">
    <property type="entry name" value="Pyruvate kinase, C-terminal domain"/>
    <property type="match status" value="1"/>
</dbReference>
<dbReference type="GO" id="GO:0000287">
    <property type="term" value="F:magnesium ion binding"/>
    <property type="evidence" value="ECO:0007669"/>
    <property type="project" value="UniProtKB-UniRule"/>
</dbReference>
<dbReference type="PRINTS" id="PR01050">
    <property type="entry name" value="PYRUVTKNASE"/>
</dbReference>
<dbReference type="GO" id="GO:0030955">
    <property type="term" value="F:potassium ion binding"/>
    <property type="evidence" value="ECO:0007669"/>
    <property type="project" value="UniProtKB-UniRule"/>
</dbReference>
<accession>A0A1H1KUS9</accession>
<keyword evidence="10 16" id="KW-0418">Kinase</keyword>
<proteinExistence type="inferred from homology"/>
<keyword evidence="12 16" id="KW-0460">Magnesium</keyword>
<keyword evidence="13 16" id="KW-0324">Glycolysis</keyword>
<dbReference type="FunFam" id="3.20.20.60:FF:000025">
    <property type="entry name" value="Pyruvate kinase"/>
    <property type="match status" value="1"/>
</dbReference>
<dbReference type="FunFam" id="2.40.33.10:FF:000001">
    <property type="entry name" value="Pyruvate kinase"/>
    <property type="match status" value="1"/>
</dbReference>
<comment type="cofactor">
    <cofactor evidence="1">
        <name>Mg(2+)</name>
        <dbReference type="ChEBI" id="CHEBI:18420"/>
    </cofactor>
</comment>
<keyword evidence="8" id="KW-0479">Metal-binding</keyword>
<comment type="similarity">
    <text evidence="4 16">Belongs to the pyruvate kinase family.</text>
</comment>
<evidence type="ECO:0000256" key="7">
    <source>
        <dbReference type="ARBA" id="ARBA00022679"/>
    </source>
</evidence>
<dbReference type="GO" id="GO:0016301">
    <property type="term" value="F:kinase activity"/>
    <property type="evidence" value="ECO:0007669"/>
    <property type="project" value="UniProtKB-KW"/>
</dbReference>
<dbReference type="Gene3D" id="2.40.33.10">
    <property type="entry name" value="PK beta-barrel domain-like"/>
    <property type="match status" value="1"/>
</dbReference>
<comment type="cofactor">
    <cofactor evidence="2">
        <name>K(+)</name>
        <dbReference type="ChEBI" id="CHEBI:29103"/>
    </cofactor>
</comment>
<evidence type="ECO:0000259" key="17">
    <source>
        <dbReference type="Pfam" id="PF00224"/>
    </source>
</evidence>
<dbReference type="InterPro" id="IPR015813">
    <property type="entry name" value="Pyrv/PenolPyrv_kinase-like_dom"/>
</dbReference>
<evidence type="ECO:0000256" key="6">
    <source>
        <dbReference type="ARBA" id="ARBA00012142"/>
    </source>
</evidence>
<keyword evidence="11" id="KW-0067">ATP-binding</keyword>
<dbReference type="STRING" id="604330.SAMN04489857_0359"/>
<evidence type="ECO:0000256" key="3">
    <source>
        <dbReference type="ARBA" id="ARBA00004997"/>
    </source>
</evidence>
<dbReference type="Pfam" id="PF02887">
    <property type="entry name" value="PK_C"/>
    <property type="match status" value="1"/>
</dbReference>
<dbReference type="NCBIfam" id="TIGR01064">
    <property type="entry name" value="pyruv_kin"/>
    <property type="match status" value="1"/>
</dbReference>
<dbReference type="NCBIfam" id="NF004491">
    <property type="entry name" value="PRK05826.1"/>
    <property type="match status" value="1"/>
</dbReference>
<keyword evidence="21" id="KW-1185">Reference proteome</keyword>
<dbReference type="InterPro" id="IPR036918">
    <property type="entry name" value="Pyrv_Knase_C_sf"/>
</dbReference>
<evidence type="ECO:0000256" key="15">
    <source>
        <dbReference type="NCBIfam" id="TIGR01064"/>
    </source>
</evidence>
<dbReference type="InterPro" id="IPR011037">
    <property type="entry name" value="Pyrv_Knase-like_insert_dom_sf"/>
</dbReference>
<keyword evidence="7 16" id="KW-0808">Transferase</keyword>
<evidence type="ECO:0000256" key="14">
    <source>
        <dbReference type="ARBA" id="ARBA00023317"/>
    </source>
</evidence>
<evidence type="ECO:0000256" key="16">
    <source>
        <dbReference type="RuleBase" id="RU000504"/>
    </source>
</evidence>
<dbReference type="Gene3D" id="3.20.20.60">
    <property type="entry name" value="Phosphoenolpyruvate-binding domains"/>
    <property type="match status" value="1"/>
</dbReference>
<reference evidence="20" key="2">
    <citation type="submission" date="2016-10" db="EMBL/GenBank/DDBJ databases">
        <authorList>
            <person name="de Groot N.N."/>
        </authorList>
    </citation>
    <scope>NUCLEOTIDE SEQUENCE [LARGE SCALE GENOMIC DNA]</scope>
    <source>
        <strain evidence="19">DSM 22619</strain>
        <strain evidence="20">DSM 22620</strain>
    </source>
</reference>
<dbReference type="NCBIfam" id="NF004978">
    <property type="entry name" value="PRK06354.1"/>
    <property type="match status" value="1"/>
</dbReference>
<dbReference type="InterPro" id="IPR040442">
    <property type="entry name" value="Pyrv_kinase-like_dom_sf"/>
</dbReference>
<evidence type="ECO:0000256" key="5">
    <source>
        <dbReference type="ARBA" id="ARBA00011881"/>
    </source>
</evidence>
<dbReference type="Proteomes" id="UP000199480">
    <property type="component" value="Chromosome I"/>
</dbReference>
<evidence type="ECO:0000256" key="4">
    <source>
        <dbReference type="ARBA" id="ARBA00008663"/>
    </source>
</evidence>
<feature type="domain" description="Pyruvate kinase barrel" evidence="17">
    <location>
        <begin position="4"/>
        <end position="330"/>
    </location>
</feature>
<dbReference type="InterPro" id="IPR015793">
    <property type="entry name" value="Pyrv_Knase_brl"/>
</dbReference>
<evidence type="ECO:0000256" key="12">
    <source>
        <dbReference type="ARBA" id="ARBA00022842"/>
    </source>
</evidence>
<evidence type="ECO:0000256" key="10">
    <source>
        <dbReference type="ARBA" id="ARBA00022777"/>
    </source>
</evidence>
<dbReference type="GO" id="GO:0004743">
    <property type="term" value="F:pyruvate kinase activity"/>
    <property type="evidence" value="ECO:0007669"/>
    <property type="project" value="UniProtKB-UniRule"/>
</dbReference>
<dbReference type="GO" id="GO:0005524">
    <property type="term" value="F:ATP binding"/>
    <property type="evidence" value="ECO:0007669"/>
    <property type="project" value="UniProtKB-KW"/>
</dbReference>
<keyword evidence="14 20" id="KW-0670">Pyruvate</keyword>
<dbReference type="SUPFAM" id="SSF51621">
    <property type="entry name" value="Phosphoenolpyruvate/pyruvate domain"/>
    <property type="match status" value="1"/>
</dbReference>
<dbReference type="InterPro" id="IPR001697">
    <property type="entry name" value="Pyr_Knase"/>
</dbReference>
<protein>
    <recommendedName>
        <fullName evidence="6 15">Pyruvate kinase</fullName>
        <ecNumber evidence="6 15">2.7.1.40</ecNumber>
    </recommendedName>
</protein>
<name>A0A1H1KUS9_9ACTN</name>
<dbReference type="SUPFAM" id="SSF50800">
    <property type="entry name" value="PK beta-barrel domain-like"/>
    <property type="match status" value="1"/>
</dbReference>
<dbReference type="InterPro" id="IPR015806">
    <property type="entry name" value="Pyrv_Knase_insert_dom_sf"/>
</dbReference>
<evidence type="ECO:0000313" key="21">
    <source>
        <dbReference type="Proteomes" id="UP000198528"/>
    </source>
</evidence>
<keyword evidence="9" id="KW-0547">Nucleotide-binding</keyword>
<dbReference type="SUPFAM" id="SSF52935">
    <property type="entry name" value="PK C-terminal domain-like"/>
    <property type="match status" value="1"/>
</dbReference>
<evidence type="ECO:0000256" key="11">
    <source>
        <dbReference type="ARBA" id="ARBA00022840"/>
    </source>
</evidence>
<evidence type="ECO:0000256" key="13">
    <source>
        <dbReference type="ARBA" id="ARBA00023152"/>
    </source>
</evidence>
<evidence type="ECO:0000313" key="20">
    <source>
        <dbReference type="EMBL" id="SDR65986.1"/>
    </source>
</evidence>
<dbReference type="EMBL" id="LT629759">
    <property type="protein sequence ID" value="SDR65986.1"/>
    <property type="molecule type" value="Genomic_DNA"/>
</dbReference>
<gene>
    <name evidence="19" type="ORF">SAMN04487824_102185</name>
    <name evidence="20" type="ORF">SAMN04489857_0359</name>
</gene>
<evidence type="ECO:0000259" key="18">
    <source>
        <dbReference type="Pfam" id="PF02887"/>
    </source>
</evidence>
<evidence type="ECO:0000313" key="19">
    <source>
        <dbReference type="EMBL" id="SDC06087.1"/>
    </source>
</evidence>
<dbReference type="Pfam" id="PF00224">
    <property type="entry name" value="PK"/>
    <property type="match status" value="1"/>
</dbReference>
<dbReference type="InterPro" id="IPR015795">
    <property type="entry name" value="Pyrv_Knase_C"/>
</dbReference>
<feature type="domain" description="Pyruvate kinase C-terminal" evidence="18">
    <location>
        <begin position="362"/>
        <end position="466"/>
    </location>
</feature>
<evidence type="ECO:0000256" key="1">
    <source>
        <dbReference type="ARBA" id="ARBA00001946"/>
    </source>
</evidence>